<dbReference type="EMBL" id="BKCP01005661">
    <property type="protein sequence ID" value="GER39461.1"/>
    <property type="molecule type" value="Genomic_DNA"/>
</dbReference>
<evidence type="ECO:0000256" key="1">
    <source>
        <dbReference type="SAM" id="MobiDB-lite"/>
    </source>
</evidence>
<keyword evidence="3" id="KW-1185">Reference proteome</keyword>
<protein>
    <submittedName>
        <fullName evidence="2">Auxin response factor 8</fullName>
    </submittedName>
</protein>
<comment type="caution">
    <text evidence="2">The sequence shown here is derived from an EMBL/GenBank/DDBJ whole genome shotgun (WGS) entry which is preliminary data.</text>
</comment>
<accession>A0A5A7Q608</accession>
<reference evidence="3" key="1">
    <citation type="journal article" date="2019" name="Curr. Biol.">
        <title>Genome Sequence of Striga asiatica Provides Insight into the Evolution of Plant Parasitism.</title>
        <authorList>
            <person name="Yoshida S."/>
            <person name="Kim S."/>
            <person name="Wafula E.K."/>
            <person name="Tanskanen J."/>
            <person name="Kim Y.M."/>
            <person name="Honaas L."/>
            <person name="Yang Z."/>
            <person name="Spallek T."/>
            <person name="Conn C.E."/>
            <person name="Ichihashi Y."/>
            <person name="Cheong K."/>
            <person name="Cui S."/>
            <person name="Der J.P."/>
            <person name="Gundlach H."/>
            <person name="Jiao Y."/>
            <person name="Hori C."/>
            <person name="Ishida J.K."/>
            <person name="Kasahara H."/>
            <person name="Kiba T."/>
            <person name="Kim M.S."/>
            <person name="Koo N."/>
            <person name="Laohavisit A."/>
            <person name="Lee Y.H."/>
            <person name="Lumba S."/>
            <person name="McCourt P."/>
            <person name="Mortimer J.C."/>
            <person name="Mutuku J.M."/>
            <person name="Nomura T."/>
            <person name="Sasaki-Sekimoto Y."/>
            <person name="Seto Y."/>
            <person name="Wang Y."/>
            <person name="Wakatake T."/>
            <person name="Sakakibara H."/>
            <person name="Demura T."/>
            <person name="Yamaguchi S."/>
            <person name="Yoneyama K."/>
            <person name="Manabe R.I."/>
            <person name="Nelson D.C."/>
            <person name="Schulman A.H."/>
            <person name="Timko M.P."/>
            <person name="dePamphilis C.W."/>
            <person name="Choi D."/>
            <person name="Shirasu K."/>
        </authorList>
    </citation>
    <scope>NUCLEOTIDE SEQUENCE [LARGE SCALE GENOMIC DNA]</scope>
    <source>
        <strain evidence="3">cv. UVA1</strain>
    </source>
</reference>
<gene>
    <name evidence="2" type="ORF">STAS_16082</name>
</gene>
<evidence type="ECO:0000313" key="2">
    <source>
        <dbReference type="EMBL" id="GER39461.1"/>
    </source>
</evidence>
<dbReference type="AlphaFoldDB" id="A0A5A7Q608"/>
<feature type="region of interest" description="Disordered" evidence="1">
    <location>
        <begin position="1"/>
        <end position="36"/>
    </location>
</feature>
<dbReference type="Proteomes" id="UP000325081">
    <property type="component" value="Unassembled WGS sequence"/>
</dbReference>
<evidence type="ECO:0000313" key="3">
    <source>
        <dbReference type="Proteomes" id="UP000325081"/>
    </source>
</evidence>
<proteinExistence type="predicted"/>
<name>A0A5A7Q608_STRAF</name>
<sequence length="105" mass="11821">MRISSTSAPENEASPVNLRDSGWENTAMHPPTRGSSEVAYRVSNLQSRKFRPPLVSVGKYEYLQPLSLSMIPQNAAVELLDQFTEPRRPTISVGWSHPFEHKDGR</sequence>
<organism evidence="2 3">
    <name type="scientific">Striga asiatica</name>
    <name type="common">Asiatic witchweed</name>
    <name type="synonym">Buchnera asiatica</name>
    <dbReference type="NCBI Taxonomy" id="4170"/>
    <lineage>
        <taxon>Eukaryota</taxon>
        <taxon>Viridiplantae</taxon>
        <taxon>Streptophyta</taxon>
        <taxon>Embryophyta</taxon>
        <taxon>Tracheophyta</taxon>
        <taxon>Spermatophyta</taxon>
        <taxon>Magnoliopsida</taxon>
        <taxon>eudicotyledons</taxon>
        <taxon>Gunneridae</taxon>
        <taxon>Pentapetalae</taxon>
        <taxon>asterids</taxon>
        <taxon>lamiids</taxon>
        <taxon>Lamiales</taxon>
        <taxon>Orobanchaceae</taxon>
        <taxon>Buchnereae</taxon>
        <taxon>Striga</taxon>
    </lineage>
</organism>